<organism evidence="2 3">
    <name type="scientific">Phytophthora lilii</name>
    <dbReference type="NCBI Taxonomy" id="2077276"/>
    <lineage>
        <taxon>Eukaryota</taxon>
        <taxon>Sar</taxon>
        <taxon>Stramenopiles</taxon>
        <taxon>Oomycota</taxon>
        <taxon>Peronosporomycetes</taxon>
        <taxon>Peronosporales</taxon>
        <taxon>Peronosporaceae</taxon>
        <taxon>Phytophthora</taxon>
    </lineage>
</organism>
<evidence type="ECO:0000256" key="1">
    <source>
        <dbReference type="SAM" id="MobiDB-lite"/>
    </source>
</evidence>
<accession>A0A9W6X1P0</accession>
<sequence>MKAHTQDEEYSKSSKVGAPGTGDGVLPVTIRILRRELLELAEPCKITSEVSDRPHESSCSEQARSNDQDWLVQFIVPSVVKHSTRRPHTTPPTTKATHELVTIHSSATNTCSATMAMAVPPQANPTTKSVARKSRYPRITVTIPTAIPAIAKTLPPKRTPSAEATRDFIESLAVIFAQDTRPMSCKVFTTIALPYLQGELAVDLDRSVRNASDISRRILMAL</sequence>
<dbReference type="AlphaFoldDB" id="A0A9W6X1P0"/>
<gene>
    <name evidence="2" type="ORF">Plil01_001133400</name>
</gene>
<evidence type="ECO:0000313" key="2">
    <source>
        <dbReference type="EMBL" id="GMF27146.1"/>
    </source>
</evidence>
<reference evidence="2" key="1">
    <citation type="submission" date="2023-04" db="EMBL/GenBank/DDBJ databases">
        <title>Phytophthora lilii NBRC 32176.</title>
        <authorList>
            <person name="Ichikawa N."/>
            <person name="Sato H."/>
            <person name="Tonouchi N."/>
        </authorList>
    </citation>
    <scope>NUCLEOTIDE SEQUENCE</scope>
    <source>
        <strain evidence="2">NBRC 32176</strain>
    </source>
</reference>
<protein>
    <submittedName>
        <fullName evidence="2">Unnamed protein product</fullName>
    </submittedName>
</protein>
<evidence type="ECO:0000313" key="3">
    <source>
        <dbReference type="Proteomes" id="UP001165083"/>
    </source>
</evidence>
<dbReference type="Proteomes" id="UP001165083">
    <property type="component" value="Unassembled WGS sequence"/>
</dbReference>
<proteinExistence type="predicted"/>
<feature type="region of interest" description="Disordered" evidence="1">
    <location>
        <begin position="1"/>
        <end position="25"/>
    </location>
</feature>
<dbReference type="EMBL" id="BSXW01000648">
    <property type="protein sequence ID" value="GMF27146.1"/>
    <property type="molecule type" value="Genomic_DNA"/>
</dbReference>
<feature type="compositionally biased region" description="Basic and acidic residues" evidence="1">
    <location>
        <begin position="1"/>
        <end position="12"/>
    </location>
</feature>
<comment type="caution">
    <text evidence="2">The sequence shown here is derived from an EMBL/GenBank/DDBJ whole genome shotgun (WGS) entry which is preliminary data.</text>
</comment>
<keyword evidence="3" id="KW-1185">Reference proteome</keyword>
<name>A0A9W6X1P0_9STRA</name>